<protein>
    <submittedName>
        <fullName evidence="3">Uncharacterized protein</fullName>
    </submittedName>
</protein>
<feature type="compositionally biased region" description="Polar residues" evidence="1">
    <location>
        <begin position="20"/>
        <end position="31"/>
    </location>
</feature>
<dbReference type="RefSeq" id="WP_354011545.1">
    <property type="nucleotide sequence ID" value="NZ_JBEWTA010000003.1"/>
</dbReference>
<name>A0ABV2SCU8_9GAMM</name>
<feature type="transmembrane region" description="Helical" evidence="2">
    <location>
        <begin position="81"/>
        <end position="101"/>
    </location>
</feature>
<keyword evidence="2" id="KW-1133">Transmembrane helix</keyword>
<evidence type="ECO:0000256" key="2">
    <source>
        <dbReference type="SAM" id="Phobius"/>
    </source>
</evidence>
<dbReference type="EMBL" id="JBEWTB010000001">
    <property type="protein sequence ID" value="MET4754949.1"/>
    <property type="molecule type" value="Genomic_DNA"/>
</dbReference>
<keyword evidence="2" id="KW-0812">Transmembrane</keyword>
<feature type="transmembrane region" description="Helical" evidence="2">
    <location>
        <begin position="175"/>
        <end position="195"/>
    </location>
</feature>
<proteinExistence type="predicted"/>
<sequence length="202" mass="21578">MIPAAMENRTDYRAFEDPNQDQVQEARSSDNADVFGRDCSVPICPERQIQPRITTPTPAPSLLGRCIKAVRIPLNALGQGLMSGMATGLFTMAIAGLSVVVGKPFGHEGINFAASYPLNPLHVGFKVGVLTGAVSNVIAEIADLPDHYLHQAFRDTAFTHVFRGIVYGSLGAFALGYPVVASSALGVGVGMYYGLNRNHNFV</sequence>
<comment type="caution">
    <text evidence="3">The sequence shown here is derived from an EMBL/GenBank/DDBJ whole genome shotgun (WGS) entry which is preliminary data.</text>
</comment>
<keyword evidence="4" id="KW-1185">Reference proteome</keyword>
<dbReference type="Proteomes" id="UP001549366">
    <property type="component" value="Unassembled WGS sequence"/>
</dbReference>
<evidence type="ECO:0000313" key="4">
    <source>
        <dbReference type="Proteomes" id="UP001549366"/>
    </source>
</evidence>
<feature type="region of interest" description="Disordered" evidence="1">
    <location>
        <begin position="1"/>
        <end position="32"/>
    </location>
</feature>
<reference evidence="3 4" key="1">
    <citation type="submission" date="2024-06" db="EMBL/GenBank/DDBJ databases">
        <title>Genomic Encyclopedia of Type Strains, Phase V (KMG-V): Genome sequencing to study the core and pangenomes of soil and plant-associated prokaryotes.</title>
        <authorList>
            <person name="Whitman W."/>
        </authorList>
    </citation>
    <scope>NUCLEOTIDE SEQUENCE [LARGE SCALE GENOMIC DNA]</scope>
    <source>
        <strain evidence="3 4">NE40</strain>
    </source>
</reference>
<organism evidence="3 4">
    <name type="scientific">Endozoicomonas lisbonensis</name>
    <dbReference type="NCBI Taxonomy" id="3120522"/>
    <lineage>
        <taxon>Bacteria</taxon>
        <taxon>Pseudomonadati</taxon>
        <taxon>Pseudomonadota</taxon>
        <taxon>Gammaproteobacteria</taxon>
        <taxon>Oceanospirillales</taxon>
        <taxon>Endozoicomonadaceae</taxon>
        <taxon>Endozoicomonas</taxon>
    </lineage>
</organism>
<keyword evidence="2" id="KW-0472">Membrane</keyword>
<evidence type="ECO:0000313" key="3">
    <source>
        <dbReference type="EMBL" id="MET4754949.1"/>
    </source>
</evidence>
<evidence type="ECO:0000256" key="1">
    <source>
        <dbReference type="SAM" id="MobiDB-lite"/>
    </source>
</evidence>
<accession>A0ABV2SCU8</accession>
<gene>
    <name evidence="3" type="ORF">V5J35_000141</name>
</gene>